<evidence type="ECO:0008006" key="4">
    <source>
        <dbReference type="Google" id="ProtNLM"/>
    </source>
</evidence>
<dbReference type="EMBL" id="FPKR01000005">
    <property type="protein sequence ID" value="SFZ75429.1"/>
    <property type="molecule type" value="Genomic_DNA"/>
</dbReference>
<keyword evidence="3" id="KW-1185">Reference proteome</keyword>
<protein>
    <recommendedName>
        <fullName evidence="4">Polar amino acid transport system substrate-binding protein</fullName>
    </recommendedName>
</protein>
<keyword evidence="1" id="KW-0732">Signal</keyword>
<name>A0A1K2HFI0_9NEIS</name>
<dbReference type="RefSeq" id="WP_072428110.1">
    <property type="nucleotide sequence ID" value="NZ_FPKR01000005.1"/>
</dbReference>
<evidence type="ECO:0000313" key="2">
    <source>
        <dbReference type="EMBL" id="SFZ75429.1"/>
    </source>
</evidence>
<accession>A0A1K2HFI0</accession>
<feature type="chain" id="PRO_5012046574" description="Polar amino acid transport system substrate-binding protein" evidence="1">
    <location>
        <begin position="30"/>
        <end position="270"/>
    </location>
</feature>
<organism evidence="2 3">
    <name type="scientific">Chitinimonas taiwanensis DSM 18899</name>
    <dbReference type="NCBI Taxonomy" id="1121279"/>
    <lineage>
        <taxon>Bacteria</taxon>
        <taxon>Pseudomonadati</taxon>
        <taxon>Pseudomonadota</taxon>
        <taxon>Betaproteobacteria</taxon>
        <taxon>Neisseriales</taxon>
        <taxon>Chitinibacteraceae</taxon>
        <taxon>Chitinimonas</taxon>
    </lineage>
</organism>
<dbReference type="AlphaFoldDB" id="A0A1K2HFI0"/>
<dbReference type="SUPFAM" id="SSF53850">
    <property type="entry name" value="Periplasmic binding protein-like II"/>
    <property type="match status" value="1"/>
</dbReference>
<reference evidence="2 3" key="1">
    <citation type="submission" date="2016-11" db="EMBL/GenBank/DDBJ databases">
        <authorList>
            <person name="Jaros S."/>
            <person name="Januszkiewicz K."/>
            <person name="Wedrychowicz H."/>
        </authorList>
    </citation>
    <scope>NUCLEOTIDE SEQUENCE [LARGE SCALE GENOMIC DNA]</scope>
    <source>
        <strain evidence="2 3">DSM 18899</strain>
    </source>
</reference>
<dbReference type="OrthoDB" id="9133137at2"/>
<sequence>MLSNFLRSCCKSALPATLLAVLVFAPVDAARARTLTICISDRPTPPLSYPDRDGIVQTLIRRAAGQLGSAVRFVVAPSLRCSRGVNAGVYDGAATKVATDEHRALLAFPLRGDQPDPQRAVAQVRFVLVQRKGEAIRWDGKQLLGLKAPVLYSKGIRVVHDRLQQLGVAGDDGPKFAEQMLEMLQLRRAQVAVLLEVDALRLMHKSAFSTQIELLSPPLLLTDVYLALSPALRDHDPAYAEALWSAIGRIRASPDWQQLEAAAHLAATQP</sequence>
<gene>
    <name evidence="2" type="ORF">SAMN02745887_01597</name>
</gene>
<feature type="signal peptide" evidence="1">
    <location>
        <begin position="1"/>
        <end position="29"/>
    </location>
</feature>
<dbReference type="Proteomes" id="UP000186513">
    <property type="component" value="Unassembled WGS sequence"/>
</dbReference>
<dbReference type="STRING" id="1121279.SAMN02745887_01597"/>
<proteinExistence type="predicted"/>
<evidence type="ECO:0000313" key="3">
    <source>
        <dbReference type="Proteomes" id="UP000186513"/>
    </source>
</evidence>
<evidence type="ECO:0000256" key="1">
    <source>
        <dbReference type="SAM" id="SignalP"/>
    </source>
</evidence>